<proteinExistence type="predicted"/>
<protein>
    <submittedName>
        <fullName evidence="3">Uncharacterized protein</fullName>
    </submittedName>
</protein>
<evidence type="ECO:0000313" key="4">
    <source>
        <dbReference type="Proteomes" id="UP000019489"/>
    </source>
</evidence>
<comment type="caution">
    <text evidence="3">The sequence shown here is derived from an EMBL/GenBank/DDBJ whole genome shotgun (WGS) entry which is preliminary data.</text>
</comment>
<keyword evidence="4" id="KW-1185">Reference proteome</keyword>
<reference evidence="3 4" key="1">
    <citation type="submission" date="2013-08" db="EMBL/GenBank/DDBJ databases">
        <title>Intrasporangium oryzae NRRL B-24470.</title>
        <authorList>
            <person name="Liu H."/>
            <person name="Wang G."/>
        </authorList>
    </citation>
    <scope>NUCLEOTIDE SEQUENCE [LARGE SCALE GENOMIC DNA]</scope>
    <source>
        <strain evidence="3 4">NRRL B-24470</strain>
    </source>
</reference>
<dbReference type="EMBL" id="AWSA01000013">
    <property type="protein sequence ID" value="EWT02164.1"/>
    <property type="molecule type" value="Genomic_DNA"/>
</dbReference>
<dbReference type="AlphaFoldDB" id="W9GE66"/>
<feature type="compositionally biased region" description="Polar residues" evidence="1">
    <location>
        <begin position="60"/>
        <end position="70"/>
    </location>
</feature>
<feature type="transmembrane region" description="Helical" evidence="2">
    <location>
        <begin position="29"/>
        <end position="46"/>
    </location>
</feature>
<accession>W9GE66</accession>
<evidence type="ECO:0000313" key="3">
    <source>
        <dbReference type="EMBL" id="EWT02164.1"/>
    </source>
</evidence>
<keyword evidence="2" id="KW-0812">Transmembrane</keyword>
<name>W9GE66_9MICO</name>
<dbReference type="Proteomes" id="UP000019489">
    <property type="component" value="Unassembled WGS sequence"/>
</dbReference>
<dbReference type="PATRIC" id="fig|1386089.3.peg.1565"/>
<dbReference type="OrthoDB" id="4870732at2"/>
<evidence type="ECO:0000256" key="1">
    <source>
        <dbReference type="SAM" id="MobiDB-lite"/>
    </source>
</evidence>
<dbReference type="eggNOG" id="ENOG5031V5V">
    <property type="taxonomic scope" value="Bacteria"/>
</dbReference>
<sequence>MGPGVTLAVLGAILTFAVRANTPNINLPVVGIILMIAGGALIANARRGRRERVITRVRPGNSTMPSQTVRETIREVDGE</sequence>
<keyword evidence="2" id="KW-0472">Membrane</keyword>
<evidence type="ECO:0000256" key="2">
    <source>
        <dbReference type="SAM" id="Phobius"/>
    </source>
</evidence>
<feature type="region of interest" description="Disordered" evidence="1">
    <location>
        <begin position="59"/>
        <end position="79"/>
    </location>
</feature>
<keyword evidence="2" id="KW-1133">Transmembrane helix</keyword>
<organism evidence="3 4">
    <name type="scientific">Intrasporangium oryzae NRRL B-24470</name>
    <dbReference type="NCBI Taxonomy" id="1386089"/>
    <lineage>
        <taxon>Bacteria</taxon>
        <taxon>Bacillati</taxon>
        <taxon>Actinomycetota</taxon>
        <taxon>Actinomycetes</taxon>
        <taxon>Micrococcales</taxon>
        <taxon>Intrasporangiaceae</taxon>
        <taxon>Intrasporangium</taxon>
    </lineage>
</organism>
<gene>
    <name evidence="3" type="ORF">N865_00290</name>
</gene>
<dbReference type="RefSeq" id="WP_157557609.1">
    <property type="nucleotide sequence ID" value="NZ_AWSA01000013.1"/>
</dbReference>